<evidence type="ECO:0000313" key="1">
    <source>
        <dbReference type="Proteomes" id="UP000095281"/>
    </source>
</evidence>
<protein>
    <submittedName>
        <fullName evidence="2">Uncharacterized protein</fullName>
    </submittedName>
</protein>
<dbReference type="WBParaSite" id="MhA1_Contig1905.frz3.gene4">
    <property type="protein sequence ID" value="MhA1_Contig1905.frz3.gene4"/>
    <property type="gene ID" value="MhA1_Contig1905.frz3.gene4"/>
</dbReference>
<keyword evidence="1" id="KW-1185">Reference proteome</keyword>
<sequence>MSSEEVQSLVYHREYLLEAMTRFNVSGEEEIPDAYIAGICANIIYPKGGQAMDNYIKLISNDIKHIANNTATYLKNTTVTNYKTLFPIIKAFLNTL</sequence>
<dbReference type="AlphaFoldDB" id="A0A1I8BD07"/>
<proteinExistence type="predicted"/>
<dbReference type="Proteomes" id="UP000095281">
    <property type="component" value="Unplaced"/>
</dbReference>
<name>A0A1I8BD07_MELHA</name>
<reference evidence="2" key="1">
    <citation type="submission" date="2016-11" db="UniProtKB">
        <authorList>
            <consortium name="WormBaseParasite"/>
        </authorList>
    </citation>
    <scope>IDENTIFICATION</scope>
</reference>
<organism evidence="1 2">
    <name type="scientific">Meloidogyne hapla</name>
    <name type="common">Root-knot nematode worm</name>
    <dbReference type="NCBI Taxonomy" id="6305"/>
    <lineage>
        <taxon>Eukaryota</taxon>
        <taxon>Metazoa</taxon>
        <taxon>Ecdysozoa</taxon>
        <taxon>Nematoda</taxon>
        <taxon>Chromadorea</taxon>
        <taxon>Rhabditida</taxon>
        <taxon>Tylenchina</taxon>
        <taxon>Tylenchomorpha</taxon>
        <taxon>Tylenchoidea</taxon>
        <taxon>Meloidogynidae</taxon>
        <taxon>Meloidogyninae</taxon>
        <taxon>Meloidogyne</taxon>
    </lineage>
</organism>
<accession>A0A1I8BD07</accession>
<evidence type="ECO:0000313" key="2">
    <source>
        <dbReference type="WBParaSite" id="MhA1_Contig1905.frz3.gene4"/>
    </source>
</evidence>